<dbReference type="EMBL" id="CP101620">
    <property type="protein sequence ID" value="UTY37888.1"/>
    <property type="molecule type" value="Genomic_DNA"/>
</dbReference>
<protein>
    <recommendedName>
        <fullName evidence="3">Phage protein</fullName>
    </recommendedName>
</protein>
<evidence type="ECO:0000313" key="1">
    <source>
        <dbReference type="EMBL" id="UTY37888.1"/>
    </source>
</evidence>
<name>A0ABY5I1D6_9FIRM</name>
<dbReference type="RefSeq" id="WP_290137837.1">
    <property type="nucleotide sequence ID" value="NZ_CP101620.1"/>
</dbReference>
<sequence>MFVRKKEIIQYPELQKHKLWYNEIKENYQIEKQTIDDVLKTALTQKYVEVLEDAGVFKMDEAGIDAFISFVEQLKEDEKND</sequence>
<proteinExistence type="predicted"/>
<accession>A0ABY5I1D6</accession>
<dbReference type="Proteomes" id="UP001060112">
    <property type="component" value="Chromosome"/>
</dbReference>
<keyword evidence="2" id="KW-1185">Reference proteome</keyword>
<evidence type="ECO:0000313" key="2">
    <source>
        <dbReference type="Proteomes" id="UP001060112"/>
    </source>
</evidence>
<evidence type="ECO:0008006" key="3">
    <source>
        <dbReference type="Google" id="ProtNLM"/>
    </source>
</evidence>
<reference evidence="1" key="1">
    <citation type="submission" date="2022-07" db="EMBL/GenBank/DDBJ databases">
        <title>Faecal culturing of patients with breast cancer.</title>
        <authorList>
            <person name="Teng N.M.Y."/>
            <person name="Kiu R."/>
            <person name="Evans R."/>
            <person name="Baker D.J."/>
            <person name="Zenner C."/>
            <person name="Robinson S.D."/>
            <person name="Hall L.J."/>
        </authorList>
    </citation>
    <scope>NUCLEOTIDE SEQUENCE</scope>
    <source>
        <strain evidence="1">LH1062</strain>
    </source>
</reference>
<gene>
    <name evidence="1" type="ORF">NMU03_09145</name>
</gene>
<organism evidence="1 2">
    <name type="scientific">Allocoprobacillus halotolerans</name>
    <dbReference type="NCBI Taxonomy" id="2944914"/>
    <lineage>
        <taxon>Bacteria</taxon>
        <taxon>Bacillati</taxon>
        <taxon>Bacillota</taxon>
        <taxon>Erysipelotrichia</taxon>
        <taxon>Erysipelotrichales</taxon>
        <taxon>Erysipelotrichaceae</taxon>
        <taxon>Allocoprobacillus</taxon>
    </lineage>
</organism>